<name>A0A375C2M4_9BURK</name>
<dbReference type="EMBL" id="OFSQ01000008">
    <property type="protein sequence ID" value="SOY46177.1"/>
    <property type="molecule type" value="Genomic_DNA"/>
</dbReference>
<feature type="region of interest" description="Disordered" evidence="1">
    <location>
        <begin position="1"/>
        <end position="35"/>
    </location>
</feature>
<dbReference type="EMBL" id="OFSN01000010">
    <property type="protein sequence ID" value="SOY61812.1"/>
    <property type="molecule type" value="Genomic_DNA"/>
</dbReference>
<evidence type="ECO:0000313" key="4">
    <source>
        <dbReference type="EMBL" id="SPR96720.1"/>
    </source>
</evidence>
<dbReference type="AlphaFoldDB" id="A0A375C2M4"/>
<dbReference type="EMBL" id="OVTA01000008">
    <property type="protein sequence ID" value="SPR96720.1"/>
    <property type="molecule type" value="Genomic_DNA"/>
</dbReference>
<dbReference type="Proteomes" id="UP000257016">
    <property type="component" value="Unassembled WGS sequence"/>
</dbReference>
<dbReference type="Proteomes" id="UP000256780">
    <property type="component" value="Chromosome CBM2587_a"/>
</dbReference>
<reference evidence="2 6" key="1">
    <citation type="submission" date="2018-01" db="EMBL/GenBank/DDBJ databases">
        <authorList>
            <person name="Clerissi C."/>
        </authorList>
    </citation>
    <scope>NUCLEOTIDE SEQUENCE</scope>
    <source>
        <strain evidence="2">Cupriavidus sp. LMG 19464</strain>
        <strain evidence="3">Cupriavidus taiwanensis LMG 19430</strain>
    </source>
</reference>
<sequence length="35" mass="3759">MVVSSDTVAGDAICQAQSNEASERNPGWNQRGDQH</sequence>
<dbReference type="Proteomes" id="UP000256805">
    <property type="component" value="Unassembled WGS sequence"/>
</dbReference>
<evidence type="ECO:0000313" key="3">
    <source>
        <dbReference type="EMBL" id="SOY61812.1"/>
    </source>
</evidence>
<evidence type="ECO:0000313" key="2">
    <source>
        <dbReference type="EMBL" id="SOY46177.1"/>
    </source>
</evidence>
<evidence type="ECO:0000313" key="6">
    <source>
        <dbReference type="Proteomes" id="UP000257016"/>
    </source>
</evidence>
<accession>A0A375C2M4</accession>
<organism evidence="4 5">
    <name type="scientific">Cupriavidus taiwanensis</name>
    <dbReference type="NCBI Taxonomy" id="164546"/>
    <lineage>
        <taxon>Bacteria</taxon>
        <taxon>Pseudomonadati</taxon>
        <taxon>Pseudomonadota</taxon>
        <taxon>Betaproteobacteria</taxon>
        <taxon>Burkholderiales</taxon>
        <taxon>Burkholderiaceae</taxon>
        <taxon>Cupriavidus</taxon>
    </lineage>
</organism>
<evidence type="ECO:0000256" key="1">
    <source>
        <dbReference type="SAM" id="MobiDB-lite"/>
    </source>
</evidence>
<reference evidence="4 5" key="2">
    <citation type="submission" date="2018-01" db="EMBL/GenBank/DDBJ databases">
        <authorList>
            <person name="Gaut B.S."/>
            <person name="Morton B.R."/>
            <person name="Clegg M.T."/>
            <person name="Duvall M.R."/>
        </authorList>
    </citation>
    <scope>NUCLEOTIDE SEQUENCE [LARGE SCALE GENOMIC DNA]</scope>
    <source>
        <strain evidence="4">Cupriavidus taiwanensis cmp 52</strain>
    </source>
</reference>
<protein>
    <submittedName>
        <fullName evidence="4">Uncharacterized protein</fullName>
    </submittedName>
</protein>
<proteinExistence type="predicted"/>
<gene>
    <name evidence="3" type="ORF">CBM2586_A50109</name>
    <name evidence="2" type="ORF">CBM2587_A160054</name>
    <name evidence="4" type="ORF">CBM2634_A160076</name>
</gene>
<evidence type="ECO:0000313" key="5">
    <source>
        <dbReference type="Proteomes" id="UP000256805"/>
    </source>
</evidence>